<evidence type="ECO:0000313" key="7">
    <source>
        <dbReference type="EMBL" id="KAF2118984.1"/>
    </source>
</evidence>
<dbReference type="InterPro" id="IPR050731">
    <property type="entry name" value="HRD1_E3_ubiq-ligases"/>
</dbReference>
<sequence length="318" mass="36125">MGSLLSIFRKTTVRHPVQIQHSVQVQHPVQDQQPVQVLHPIQVRHNTSEPSVTLHALTLLEVFAEHGDIALTEAVQSSTNLCSREVFLKSGLRPVERKDEEGQGECSICREPYSYSEGNNAAVATTCTCIMCRAQSSEQFHFHRAVITPCDHIFGEDCLRSWLDDPKVNTCPMCRMELFEGEEDINEDVYDYDYGYESEEGSGEEYDHEYDSETDWGEDEDDNEGEHDASPNENNALYGDFLGGDSQRPVYRPDWDDRISGSMEYDEEGNQVRPPYSRLDELPVDVRAHLRREQQEHILGEHVISANLRALGSGCDDD</sequence>
<evidence type="ECO:0000313" key="8">
    <source>
        <dbReference type="Proteomes" id="UP000799770"/>
    </source>
</evidence>
<proteinExistence type="predicted"/>
<dbReference type="PANTHER" id="PTHR22763">
    <property type="entry name" value="RING ZINC FINGER PROTEIN"/>
    <property type="match status" value="1"/>
</dbReference>
<evidence type="ECO:0000256" key="5">
    <source>
        <dbReference type="SAM" id="MobiDB-lite"/>
    </source>
</evidence>
<dbReference type="GO" id="GO:0005789">
    <property type="term" value="C:endoplasmic reticulum membrane"/>
    <property type="evidence" value="ECO:0007669"/>
    <property type="project" value="UniProtKB-SubCell"/>
</dbReference>
<feature type="region of interest" description="Disordered" evidence="5">
    <location>
        <begin position="195"/>
        <end position="257"/>
    </location>
</feature>
<keyword evidence="8" id="KW-1185">Reference proteome</keyword>
<dbReference type="Proteomes" id="UP000799770">
    <property type="component" value="Unassembled WGS sequence"/>
</dbReference>
<dbReference type="InterPro" id="IPR001841">
    <property type="entry name" value="Znf_RING"/>
</dbReference>
<dbReference type="InterPro" id="IPR018957">
    <property type="entry name" value="Znf_C3HC4_RING-type"/>
</dbReference>
<evidence type="ECO:0000256" key="1">
    <source>
        <dbReference type="ARBA" id="ARBA00022723"/>
    </source>
</evidence>
<gene>
    <name evidence="7" type="ORF">BDV96DRAFT_596783</name>
</gene>
<dbReference type="GO" id="GO:0043161">
    <property type="term" value="P:proteasome-mediated ubiquitin-dependent protein catabolic process"/>
    <property type="evidence" value="ECO:0007669"/>
    <property type="project" value="TreeGrafter"/>
</dbReference>
<dbReference type="OrthoDB" id="3801383at2759"/>
<dbReference type="GO" id="GO:0061630">
    <property type="term" value="F:ubiquitin protein ligase activity"/>
    <property type="evidence" value="ECO:0007669"/>
    <property type="project" value="UniProtKB-EC"/>
</dbReference>
<protein>
    <recommendedName>
        <fullName evidence="6">RING-type domain-containing protein</fullName>
    </recommendedName>
</protein>
<dbReference type="AlphaFoldDB" id="A0A6A5ZIW9"/>
<organism evidence="7 8">
    <name type="scientific">Lophiotrema nucula</name>
    <dbReference type="NCBI Taxonomy" id="690887"/>
    <lineage>
        <taxon>Eukaryota</taxon>
        <taxon>Fungi</taxon>
        <taxon>Dikarya</taxon>
        <taxon>Ascomycota</taxon>
        <taxon>Pezizomycotina</taxon>
        <taxon>Dothideomycetes</taxon>
        <taxon>Pleosporomycetidae</taxon>
        <taxon>Pleosporales</taxon>
        <taxon>Lophiotremataceae</taxon>
        <taxon>Lophiotrema</taxon>
    </lineage>
</organism>
<dbReference type="PANTHER" id="PTHR22763:SF184">
    <property type="entry name" value="E3 UBIQUITIN-PROTEIN LIGASE SYNOVIOLIN"/>
    <property type="match status" value="1"/>
</dbReference>
<dbReference type="InterPro" id="IPR013083">
    <property type="entry name" value="Znf_RING/FYVE/PHD"/>
</dbReference>
<feature type="compositionally biased region" description="Acidic residues" evidence="5">
    <location>
        <begin position="195"/>
        <end position="225"/>
    </location>
</feature>
<name>A0A6A5ZIW9_9PLEO</name>
<keyword evidence="1" id="KW-0479">Metal-binding</keyword>
<reference evidence="7" key="1">
    <citation type="journal article" date="2020" name="Stud. Mycol.">
        <title>101 Dothideomycetes genomes: a test case for predicting lifestyles and emergence of pathogens.</title>
        <authorList>
            <person name="Haridas S."/>
            <person name="Albert R."/>
            <person name="Binder M."/>
            <person name="Bloem J."/>
            <person name="Labutti K."/>
            <person name="Salamov A."/>
            <person name="Andreopoulos B."/>
            <person name="Baker S."/>
            <person name="Barry K."/>
            <person name="Bills G."/>
            <person name="Bluhm B."/>
            <person name="Cannon C."/>
            <person name="Castanera R."/>
            <person name="Culley D."/>
            <person name="Daum C."/>
            <person name="Ezra D."/>
            <person name="Gonzalez J."/>
            <person name="Henrissat B."/>
            <person name="Kuo A."/>
            <person name="Liang C."/>
            <person name="Lipzen A."/>
            <person name="Lutzoni F."/>
            <person name="Magnuson J."/>
            <person name="Mondo S."/>
            <person name="Nolan M."/>
            <person name="Ohm R."/>
            <person name="Pangilinan J."/>
            <person name="Park H.-J."/>
            <person name="Ramirez L."/>
            <person name="Alfaro M."/>
            <person name="Sun H."/>
            <person name="Tritt A."/>
            <person name="Yoshinaga Y."/>
            <person name="Zwiers L.-H."/>
            <person name="Turgeon B."/>
            <person name="Goodwin S."/>
            <person name="Spatafora J."/>
            <person name="Crous P."/>
            <person name="Grigoriev I."/>
        </authorList>
    </citation>
    <scope>NUCLEOTIDE SEQUENCE</scope>
    <source>
        <strain evidence="7">CBS 627.86</strain>
    </source>
</reference>
<dbReference type="GO" id="GO:0008270">
    <property type="term" value="F:zinc ion binding"/>
    <property type="evidence" value="ECO:0007669"/>
    <property type="project" value="UniProtKB-KW"/>
</dbReference>
<evidence type="ECO:0000256" key="4">
    <source>
        <dbReference type="PROSITE-ProRule" id="PRU00175"/>
    </source>
</evidence>
<keyword evidence="2 4" id="KW-0863">Zinc-finger</keyword>
<evidence type="ECO:0000256" key="3">
    <source>
        <dbReference type="ARBA" id="ARBA00022833"/>
    </source>
</evidence>
<dbReference type="PROSITE" id="PS50089">
    <property type="entry name" value="ZF_RING_2"/>
    <property type="match status" value="1"/>
</dbReference>
<dbReference type="SUPFAM" id="SSF57850">
    <property type="entry name" value="RING/U-box"/>
    <property type="match status" value="1"/>
</dbReference>
<evidence type="ECO:0000259" key="6">
    <source>
        <dbReference type="PROSITE" id="PS50089"/>
    </source>
</evidence>
<keyword evidence="3" id="KW-0862">Zinc</keyword>
<dbReference type="EMBL" id="ML977316">
    <property type="protein sequence ID" value="KAF2118984.1"/>
    <property type="molecule type" value="Genomic_DNA"/>
</dbReference>
<accession>A0A6A5ZIW9</accession>
<dbReference type="Gene3D" id="3.30.40.10">
    <property type="entry name" value="Zinc/RING finger domain, C3HC4 (zinc finger)"/>
    <property type="match status" value="1"/>
</dbReference>
<dbReference type="GO" id="GO:0036503">
    <property type="term" value="P:ERAD pathway"/>
    <property type="evidence" value="ECO:0007669"/>
    <property type="project" value="TreeGrafter"/>
</dbReference>
<evidence type="ECO:0000256" key="2">
    <source>
        <dbReference type="ARBA" id="ARBA00022771"/>
    </source>
</evidence>
<dbReference type="Pfam" id="PF00097">
    <property type="entry name" value="zf-C3HC4"/>
    <property type="match status" value="1"/>
</dbReference>
<feature type="domain" description="RING-type" evidence="6">
    <location>
        <begin position="129"/>
        <end position="175"/>
    </location>
</feature>